<dbReference type="AlphaFoldDB" id="A0A813VZL4"/>
<evidence type="ECO:0000313" key="14">
    <source>
        <dbReference type="EMBL" id="CAF0847823.1"/>
    </source>
</evidence>
<evidence type="ECO:0000256" key="3">
    <source>
        <dbReference type="ARBA" id="ARBA00004496"/>
    </source>
</evidence>
<proteinExistence type="inferred from homology"/>
<dbReference type="GO" id="GO:0035695">
    <property type="term" value="P:mitophagy by internal vacuole formation"/>
    <property type="evidence" value="ECO:0007669"/>
    <property type="project" value="TreeGrafter"/>
</dbReference>
<evidence type="ECO:0000256" key="6">
    <source>
        <dbReference type="ARBA" id="ARBA00022490"/>
    </source>
</evidence>
<keyword evidence="9" id="KW-0446">Lipid-binding</keyword>
<evidence type="ECO:0000256" key="8">
    <source>
        <dbReference type="ARBA" id="ARBA00023054"/>
    </source>
</evidence>
<keyword evidence="6" id="KW-0963">Cytoplasm</keyword>
<evidence type="ECO:0000313" key="15">
    <source>
        <dbReference type="Proteomes" id="UP000663879"/>
    </source>
</evidence>
<reference evidence="14" key="1">
    <citation type="submission" date="2021-02" db="EMBL/GenBank/DDBJ databases">
        <authorList>
            <person name="Nowell W R."/>
        </authorList>
    </citation>
    <scope>NUCLEOTIDE SEQUENCE</scope>
    <source>
        <strain evidence="14">Ploen Becks lab</strain>
    </source>
</reference>
<evidence type="ECO:0000256" key="1">
    <source>
        <dbReference type="ARBA" id="ARBA00004294"/>
    </source>
</evidence>
<comment type="subcellular location">
    <subcellularLocation>
        <location evidence="3">Cytoplasm</location>
    </subcellularLocation>
    <subcellularLocation>
        <location evidence="2">Mitochondrion matrix</location>
    </subcellularLocation>
    <subcellularLocation>
        <location evidence="1">Mitochondrion outer membrane</location>
    </subcellularLocation>
</comment>
<protein>
    <recommendedName>
        <fullName evidence="5">Mitochondria-eating protein</fullName>
    </recommendedName>
    <alternativeName>
        <fullName evidence="12">Spermatogenesis-associated protein 18</fullName>
    </alternativeName>
</protein>
<keyword evidence="15" id="KW-1185">Reference proteome</keyword>
<dbReference type="GO" id="GO:0008289">
    <property type="term" value="F:lipid binding"/>
    <property type="evidence" value="ECO:0007669"/>
    <property type="project" value="UniProtKB-KW"/>
</dbReference>
<dbReference type="InterPro" id="IPR026169">
    <property type="entry name" value="MIEAP"/>
</dbReference>
<keyword evidence="8" id="KW-0175">Coiled coil</keyword>
<comment type="caution">
    <text evidence="14">The sequence shown here is derived from an EMBL/GenBank/DDBJ whole genome shotgun (WGS) entry which is preliminary data.</text>
</comment>
<evidence type="ECO:0000256" key="12">
    <source>
        <dbReference type="ARBA" id="ARBA00032687"/>
    </source>
</evidence>
<evidence type="ECO:0000256" key="9">
    <source>
        <dbReference type="ARBA" id="ARBA00023121"/>
    </source>
</evidence>
<evidence type="ECO:0000256" key="10">
    <source>
        <dbReference type="ARBA" id="ARBA00023128"/>
    </source>
</evidence>
<sequence>LSYRYVKIYIRDLKRKIKNILQIEERSMSKDRTSSQKSNTLTPTIIVEKVDDNTKVDSKTNGTQVFFSDENRSRKNAQLKYSGRYASITGSSNHSDSENSFSLIDQAINKYLQYVSLTNKFDLSRVIHEVKEQLWGTLQEYPLKDCQELNSYINESVKTAWSIVNHEPILKLDYSSSKFDSNLHERSETSNKNSDQIFNFVWPSLIDSSDNKCLSKGIVAT</sequence>
<evidence type="ECO:0000256" key="7">
    <source>
        <dbReference type="ARBA" id="ARBA00022787"/>
    </source>
</evidence>
<name>A0A813VZL4_9BILA</name>
<keyword evidence="7" id="KW-1000">Mitochondrion outer membrane</keyword>
<evidence type="ECO:0000256" key="4">
    <source>
        <dbReference type="ARBA" id="ARBA00008233"/>
    </source>
</evidence>
<dbReference type="PANTHER" id="PTHR21771:SF1">
    <property type="entry name" value="MITOCHONDRIA-EATING PROTEIN"/>
    <property type="match status" value="1"/>
</dbReference>
<dbReference type="OrthoDB" id="6047381at2759"/>
<feature type="non-terminal residue" evidence="14">
    <location>
        <position position="1"/>
    </location>
</feature>
<organism evidence="14 15">
    <name type="scientific">Brachionus calyciflorus</name>
    <dbReference type="NCBI Taxonomy" id="104777"/>
    <lineage>
        <taxon>Eukaryota</taxon>
        <taxon>Metazoa</taxon>
        <taxon>Spiralia</taxon>
        <taxon>Gnathifera</taxon>
        <taxon>Rotifera</taxon>
        <taxon>Eurotatoria</taxon>
        <taxon>Monogononta</taxon>
        <taxon>Pseudotrocha</taxon>
        <taxon>Ploima</taxon>
        <taxon>Brachionidae</taxon>
        <taxon>Brachionus</taxon>
    </lineage>
</organism>
<comment type="similarity">
    <text evidence="4">Belongs to the MIEAP family.</text>
</comment>
<dbReference type="InterPro" id="IPR031981">
    <property type="entry name" value="MIEAP_C"/>
</dbReference>
<evidence type="ECO:0000256" key="2">
    <source>
        <dbReference type="ARBA" id="ARBA00004305"/>
    </source>
</evidence>
<dbReference type="EMBL" id="CAJNOC010001242">
    <property type="protein sequence ID" value="CAF0847823.1"/>
    <property type="molecule type" value="Genomic_DNA"/>
</dbReference>
<gene>
    <name evidence="14" type="ORF">OXX778_LOCUS8790</name>
</gene>
<dbReference type="Pfam" id="PF16026">
    <property type="entry name" value="MIEAP"/>
    <property type="match status" value="1"/>
</dbReference>
<evidence type="ECO:0000256" key="5">
    <source>
        <dbReference type="ARBA" id="ARBA00019863"/>
    </source>
</evidence>
<keyword evidence="10" id="KW-0496">Mitochondrion</keyword>
<dbReference type="GO" id="GO:0035694">
    <property type="term" value="P:mitochondrial protein catabolic process"/>
    <property type="evidence" value="ECO:0007669"/>
    <property type="project" value="InterPro"/>
</dbReference>
<evidence type="ECO:0000256" key="11">
    <source>
        <dbReference type="ARBA" id="ARBA00023136"/>
    </source>
</evidence>
<dbReference type="PANTHER" id="PTHR21771">
    <property type="entry name" value="MITOCHONDRIA-EATING PROTEIN-RELATED"/>
    <property type="match status" value="1"/>
</dbReference>
<keyword evidence="11" id="KW-0472">Membrane</keyword>
<evidence type="ECO:0000259" key="13">
    <source>
        <dbReference type="Pfam" id="PF16026"/>
    </source>
</evidence>
<dbReference type="GO" id="GO:0005759">
    <property type="term" value="C:mitochondrial matrix"/>
    <property type="evidence" value="ECO:0007669"/>
    <property type="project" value="UniProtKB-SubCell"/>
</dbReference>
<dbReference type="GO" id="GO:0005741">
    <property type="term" value="C:mitochondrial outer membrane"/>
    <property type="evidence" value="ECO:0007669"/>
    <property type="project" value="UniProtKB-SubCell"/>
</dbReference>
<dbReference type="Proteomes" id="UP000663879">
    <property type="component" value="Unassembled WGS sequence"/>
</dbReference>
<accession>A0A813VZL4</accession>
<feature type="domain" description="Mitochondria-eating protein C-terminal" evidence="13">
    <location>
        <begin position="95"/>
        <end position="221"/>
    </location>
</feature>